<comment type="caution">
    <text evidence="2">The sequence shown here is derived from an EMBL/GenBank/DDBJ whole genome shotgun (WGS) entry which is preliminary data.</text>
</comment>
<evidence type="ECO:0000313" key="3">
    <source>
        <dbReference type="Proteomes" id="UP000316343"/>
    </source>
</evidence>
<feature type="transmembrane region" description="Helical" evidence="1">
    <location>
        <begin position="54"/>
        <end position="75"/>
    </location>
</feature>
<reference evidence="2 3" key="1">
    <citation type="submission" date="2019-06" db="EMBL/GenBank/DDBJ databases">
        <title>Erythrobacter insulae sp. nov., isolated from a tidal flat.</title>
        <authorList>
            <person name="Yoon J.-H."/>
        </authorList>
    </citation>
    <scope>NUCLEOTIDE SEQUENCE [LARGE SCALE GENOMIC DNA]</scope>
    <source>
        <strain evidence="2 3">JBTF-M21</strain>
    </source>
</reference>
<dbReference type="OrthoDB" id="7411042at2"/>
<dbReference type="Proteomes" id="UP000316343">
    <property type="component" value="Unassembled WGS sequence"/>
</dbReference>
<organism evidence="2 3">
    <name type="scientific">Erythrobacter insulae</name>
    <dbReference type="NCBI Taxonomy" id="2584124"/>
    <lineage>
        <taxon>Bacteria</taxon>
        <taxon>Pseudomonadati</taxon>
        <taxon>Pseudomonadota</taxon>
        <taxon>Alphaproteobacteria</taxon>
        <taxon>Sphingomonadales</taxon>
        <taxon>Erythrobacteraceae</taxon>
        <taxon>Erythrobacter/Porphyrobacter group</taxon>
        <taxon>Erythrobacter</taxon>
    </lineage>
</organism>
<protein>
    <submittedName>
        <fullName evidence="2">Uncharacterized protein</fullName>
    </submittedName>
</protein>
<gene>
    <name evidence="2" type="ORF">FGU71_05175</name>
</gene>
<evidence type="ECO:0000313" key="2">
    <source>
        <dbReference type="EMBL" id="TRD11297.1"/>
    </source>
</evidence>
<keyword evidence="1" id="KW-1133">Transmembrane helix</keyword>
<feature type="transmembrane region" description="Helical" evidence="1">
    <location>
        <begin position="104"/>
        <end position="125"/>
    </location>
</feature>
<keyword evidence="3" id="KW-1185">Reference proteome</keyword>
<dbReference type="EMBL" id="VHJK01000001">
    <property type="protein sequence ID" value="TRD11297.1"/>
    <property type="molecule type" value="Genomic_DNA"/>
</dbReference>
<evidence type="ECO:0000256" key="1">
    <source>
        <dbReference type="SAM" id="Phobius"/>
    </source>
</evidence>
<dbReference type="RefSeq" id="WP_142787563.1">
    <property type="nucleotide sequence ID" value="NZ_VHJK01000001.1"/>
</dbReference>
<keyword evidence="1" id="KW-0812">Transmembrane</keyword>
<accession>A0A547PAZ8</accession>
<name>A0A547PAZ8_9SPHN</name>
<sequence>MKFAKGPRPWSINLFAGVLLILAIWNLAVALFDLPAQEEFLRSLGLGLDWNRDWTIVSSSAWFTVELIPIALVWIAASRFARMFITGMAGVKAVLLVANFPVLYALPGILAGQCIALAAVALLYTRGSQEWFAIKEIDPATFD</sequence>
<proteinExistence type="predicted"/>
<keyword evidence="1" id="KW-0472">Membrane</keyword>
<dbReference type="AlphaFoldDB" id="A0A547PAZ8"/>